<dbReference type="SUPFAM" id="SSF53335">
    <property type="entry name" value="S-adenosyl-L-methionine-dependent methyltransferases"/>
    <property type="match status" value="1"/>
</dbReference>
<evidence type="ECO:0000313" key="7">
    <source>
        <dbReference type="Proteomes" id="UP001210925"/>
    </source>
</evidence>
<evidence type="ECO:0000256" key="5">
    <source>
        <dbReference type="ARBA" id="ARBA00023098"/>
    </source>
</evidence>
<sequence>MNVLPFGMNKMINSALNSNIPNTIYNALFNIQAHYDLGNELFAAFLDPTMTYSCPIWKDENDDDLEAAQYRKIHALLKNAEIRKDMKVLEIGTGWGALAIEAVKLYDCTVVSLTLSEEQKLLAEERIAAAGYSDRITVLLCDYRNLDPSVYQFDRIVTCEMLEAVGPEFLPLFFECADSLLGPNGIVSLQVITMPDSRYENYCTSVDFIKKHIFPGGHCPSVTALVDAVYAGSRGNLIVDKLDNIGPHYAKCLRLWREKFMANFDKVVQETGKSHIYTPEFKRKWEFYFAYCEVGFSTRSLGDIQVRLSRESNQDLLHGIPF</sequence>
<reference evidence="6" key="1">
    <citation type="submission" date="2020-05" db="EMBL/GenBank/DDBJ databases">
        <title>Phylogenomic resolution of chytrid fungi.</title>
        <authorList>
            <person name="Stajich J.E."/>
            <person name="Amses K."/>
            <person name="Simmons R."/>
            <person name="Seto K."/>
            <person name="Myers J."/>
            <person name="Bonds A."/>
            <person name="Quandt C.A."/>
            <person name="Barry K."/>
            <person name="Liu P."/>
            <person name="Grigoriev I."/>
            <person name="Longcore J.E."/>
            <person name="James T.Y."/>
        </authorList>
    </citation>
    <scope>NUCLEOTIDE SEQUENCE</scope>
    <source>
        <strain evidence="6">PLAUS21</strain>
    </source>
</reference>
<protein>
    <recommendedName>
        <fullName evidence="8">Cyclopropane-fatty-acyl-phospholipid synthase</fullName>
    </recommendedName>
</protein>
<proteinExistence type="inferred from homology"/>
<dbReference type="GO" id="GO:0032259">
    <property type="term" value="P:methylation"/>
    <property type="evidence" value="ECO:0007669"/>
    <property type="project" value="UniProtKB-KW"/>
</dbReference>
<keyword evidence="7" id="KW-1185">Reference proteome</keyword>
<keyword evidence="5" id="KW-0443">Lipid metabolism</keyword>
<keyword evidence="3" id="KW-0808">Transferase</keyword>
<keyword evidence="2" id="KW-0489">Methyltransferase</keyword>
<comment type="caution">
    <text evidence="6">The sequence shown here is derived from an EMBL/GenBank/DDBJ whole genome shotgun (WGS) entry which is preliminary data.</text>
</comment>
<evidence type="ECO:0008006" key="8">
    <source>
        <dbReference type="Google" id="ProtNLM"/>
    </source>
</evidence>
<dbReference type="Gene3D" id="3.40.50.150">
    <property type="entry name" value="Vaccinia Virus protein VP39"/>
    <property type="match status" value="1"/>
</dbReference>
<dbReference type="Pfam" id="PF02353">
    <property type="entry name" value="CMAS"/>
    <property type="match status" value="1"/>
</dbReference>
<evidence type="ECO:0000313" key="6">
    <source>
        <dbReference type="EMBL" id="KAJ3257608.1"/>
    </source>
</evidence>
<dbReference type="PIRSF" id="PIRSF003085">
    <property type="entry name" value="CMAS"/>
    <property type="match status" value="1"/>
</dbReference>
<evidence type="ECO:0000256" key="3">
    <source>
        <dbReference type="ARBA" id="ARBA00022679"/>
    </source>
</evidence>
<dbReference type="GO" id="GO:0008168">
    <property type="term" value="F:methyltransferase activity"/>
    <property type="evidence" value="ECO:0007669"/>
    <property type="project" value="UniProtKB-KW"/>
</dbReference>
<organism evidence="6 7">
    <name type="scientific">Boothiomyces macroporosus</name>
    <dbReference type="NCBI Taxonomy" id="261099"/>
    <lineage>
        <taxon>Eukaryota</taxon>
        <taxon>Fungi</taxon>
        <taxon>Fungi incertae sedis</taxon>
        <taxon>Chytridiomycota</taxon>
        <taxon>Chytridiomycota incertae sedis</taxon>
        <taxon>Chytridiomycetes</taxon>
        <taxon>Rhizophydiales</taxon>
        <taxon>Terramycetaceae</taxon>
        <taxon>Boothiomyces</taxon>
    </lineage>
</organism>
<name>A0AAD5UGH6_9FUNG</name>
<dbReference type="InterPro" id="IPR029063">
    <property type="entry name" value="SAM-dependent_MTases_sf"/>
</dbReference>
<dbReference type="AlphaFoldDB" id="A0AAD5UGH6"/>
<dbReference type="PANTHER" id="PTHR43667:SF2">
    <property type="entry name" value="FATTY ACID C-METHYL TRANSFERASE"/>
    <property type="match status" value="1"/>
</dbReference>
<evidence type="ECO:0000256" key="1">
    <source>
        <dbReference type="ARBA" id="ARBA00010815"/>
    </source>
</evidence>
<evidence type="ECO:0000256" key="4">
    <source>
        <dbReference type="ARBA" id="ARBA00022691"/>
    </source>
</evidence>
<dbReference type="InterPro" id="IPR003333">
    <property type="entry name" value="CMAS"/>
</dbReference>
<accession>A0AAD5UGH6</accession>
<dbReference type="PANTHER" id="PTHR43667">
    <property type="entry name" value="CYCLOPROPANE-FATTY-ACYL-PHOSPHOLIPID SYNTHASE"/>
    <property type="match status" value="1"/>
</dbReference>
<dbReference type="Proteomes" id="UP001210925">
    <property type="component" value="Unassembled WGS sequence"/>
</dbReference>
<dbReference type="GO" id="GO:0008610">
    <property type="term" value="P:lipid biosynthetic process"/>
    <property type="evidence" value="ECO:0007669"/>
    <property type="project" value="InterPro"/>
</dbReference>
<keyword evidence="4" id="KW-0949">S-adenosyl-L-methionine</keyword>
<comment type="similarity">
    <text evidence="1">Belongs to the CFA/CMAS family.</text>
</comment>
<dbReference type="CDD" id="cd02440">
    <property type="entry name" value="AdoMet_MTases"/>
    <property type="match status" value="1"/>
</dbReference>
<gene>
    <name evidence="6" type="ORF">HK103_004380</name>
</gene>
<evidence type="ECO:0000256" key="2">
    <source>
        <dbReference type="ARBA" id="ARBA00022603"/>
    </source>
</evidence>
<dbReference type="InterPro" id="IPR050723">
    <property type="entry name" value="CFA/CMAS"/>
</dbReference>
<dbReference type="EMBL" id="JADGKB010000036">
    <property type="protein sequence ID" value="KAJ3257608.1"/>
    <property type="molecule type" value="Genomic_DNA"/>
</dbReference>